<accession>A0A818WUA3</accession>
<dbReference type="EMBL" id="CAJOAY010000765">
    <property type="protein sequence ID" value="CAF3730965.1"/>
    <property type="molecule type" value="Genomic_DNA"/>
</dbReference>
<dbReference type="AlphaFoldDB" id="A0A818WUA3"/>
<reference evidence="2" key="1">
    <citation type="submission" date="2021-02" db="EMBL/GenBank/DDBJ databases">
        <authorList>
            <person name="Nowell W R."/>
        </authorList>
    </citation>
    <scope>NUCLEOTIDE SEQUENCE</scope>
</reference>
<organism evidence="2 3">
    <name type="scientific">Adineta steineri</name>
    <dbReference type="NCBI Taxonomy" id="433720"/>
    <lineage>
        <taxon>Eukaryota</taxon>
        <taxon>Metazoa</taxon>
        <taxon>Spiralia</taxon>
        <taxon>Gnathifera</taxon>
        <taxon>Rotifera</taxon>
        <taxon>Eurotatoria</taxon>
        <taxon>Bdelloidea</taxon>
        <taxon>Adinetida</taxon>
        <taxon>Adinetidae</taxon>
        <taxon>Adineta</taxon>
    </lineage>
</organism>
<name>A0A818WUA3_9BILA</name>
<proteinExistence type="predicted"/>
<evidence type="ECO:0000313" key="1">
    <source>
        <dbReference type="EMBL" id="CAF1508696.1"/>
    </source>
</evidence>
<evidence type="ECO:0000313" key="3">
    <source>
        <dbReference type="Proteomes" id="UP000663881"/>
    </source>
</evidence>
<gene>
    <name evidence="2" type="ORF">OKA104_LOCUS14490</name>
    <name evidence="1" type="ORF">VCS650_LOCUS42648</name>
</gene>
<protein>
    <submittedName>
        <fullName evidence="2">Uncharacterized protein</fullName>
    </submittedName>
</protein>
<comment type="caution">
    <text evidence="2">The sequence shown here is derived from an EMBL/GenBank/DDBJ whole genome shotgun (WGS) entry which is preliminary data.</text>
</comment>
<evidence type="ECO:0000313" key="2">
    <source>
        <dbReference type="EMBL" id="CAF3730965.1"/>
    </source>
</evidence>
<dbReference type="EMBL" id="CAJNON010002380">
    <property type="protein sequence ID" value="CAF1508696.1"/>
    <property type="molecule type" value="Genomic_DNA"/>
</dbReference>
<sequence length="302" mass="34901">MEASSEKQQQLWEKNAKKISEHLYGLLGRFIKHYANLNNKVFTDIGLNNVFKHIEVEGAGEDWQIIPSKNEEQRKKINDLMKNHLSHHKEHPYFSQAKLKKMTPEEEYTWNSIKIIGTRIIELLKRINKMSETKSIKLKDIQDWFASSEGLGLTLLIYATELEQKSIKSLPVYSNDQQGSDLLTLNSTTTMNQAGISEDPGLEAKTIIQSLEFDCRGRASMIAPNYMKIEIGEIKTNDKQMKQCRRQLKIRLNTLEKAAKYIHGKELQVQKVGWGFYFTGDSPSKPPEHVEDQNITYNYMSF</sequence>
<dbReference type="Proteomes" id="UP000663891">
    <property type="component" value="Unassembled WGS sequence"/>
</dbReference>
<dbReference type="Proteomes" id="UP000663881">
    <property type="component" value="Unassembled WGS sequence"/>
</dbReference>